<accession>A0ABY2BWM2</accession>
<evidence type="ECO:0000256" key="2">
    <source>
        <dbReference type="ARBA" id="ARBA00009098"/>
    </source>
</evidence>
<comment type="caution">
    <text evidence="8">The sequence shown here is derived from an EMBL/GenBank/DDBJ whole genome shotgun (WGS) entry which is preliminary data.</text>
</comment>
<organism evidence="8 9">
    <name type="scientific">Kribbella orskensis</name>
    <dbReference type="NCBI Taxonomy" id="2512216"/>
    <lineage>
        <taxon>Bacteria</taxon>
        <taxon>Bacillati</taxon>
        <taxon>Actinomycetota</taxon>
        <taxon>Actinomycetes</taxon>
        <taxon>Propionibacteriales</taxon>
        <taxon>Kribbellaceae</taxon>
        <taxon>Kribbella</taxon>
    </lineage>
</organism>
<evidence type="ECO:0000313" key="8">
    <source>
        <dbReference type="EMBL" id="TCO31503.1"/>
    </source>
</evidence>
<proteinExistence type="inferred from homology"/>
<name>A0ABY2BWM2_9ACTN</name>
<comment type="catalytic activity">
    <reaction evidence="4 5">
        <text>an aliphatic primary amide = an aliphatic nitrile + H2O</text>
        <dbReference type="Rhea" id="RHEA:12673"/>
        <dbReference type="ChEBI" id="CHEBI:15377"/>
        <dbReference type="ChEBI" id="CHEBI:65285"/>
        <dbReference type="ChEBI" id="CHEBI:80291"/>
        <dbReference type="EC" id="4.2.1.84"/>
    </reaction>
</comment>
<sequence>MDGIHDMGGTHGWGTVAIQPDEPVFEEQWHARTFALGLASMGASGTNLDAFRHALERLHPVEYLADGYYGRWLAAAELLLVDSGVLAPGAVEARARRLGGEDVVEPADVEVRKPSYERGGPGSLRQIDDEPAFEVGQHVRARDLRKRGHTRMPAYVRGRTGVVDARRPAAVLPDSTAHFTGEDAQHVYTVRFESTDLWGSDAEVSTVYIDLFESYLEKTL</sequence>
<comment type="similarity">
    <text evidence="2 5">Belongs to the nitrile hydratase subunit beta family.</text>
</comment>
<dbReference type="Pfam" id="PF02211">
    <property type="entry name" value="NHase_beta_C"/>
    <property type="match status" value="1"/>
</dbReference>
<dbReference type="Proteomes" id="UP000295818">
    <property type="component" value="Unassembled WGS sequence"/>
</dbReference>
<evidence type="ECO:0000256" key="3">
    <source>
        <dbReference type="ARBA" id="ARBA00023239"/>
    </source>
</evidence>
<dbReference type="EMBL" id="SLWM01000001">
    <property type="protein sequence ID" value="TCO31503.1"/>
    <property type="molecule type" value="Genomic_DNA"/>
</dbReference>
<dbReference type="PIRSF" id="PIRSF001427">
    <property type="entry name" value="NHase_beta"/>
    <property type="match status" value="1"/>
</dbReference>
<dbReference type="InterPro" id="IPR024690">
    <property type="entry name" value="CN_hydtase_beta_dom_C"/>
</dbReference>
<dbReference type="InterPro" id="IPR042262">
    <property type="entry name" value="CN_hydtase_beta_C"/>
</dbReference>
<dbReference type="Gene3D" id="1.10.472.20">
    <property type="entry name" value="Nitrile hydratase, beta subunit"/>
    <property type="match status" value="1"/>
</dbReference>
<dbReference type="InterPro" id="IPR003168">
    <property type="entry name" value="Nitrile_hydratase_bsu"/>
</dbReference>
<dbReference type="InterPro" id="IPR049054">
    <property type="entry name" value="CN_hydtase_beta-like_N"/>
</dbReference>
<protein>
    <recommendedName>
        <fullName evidence="5">Nitrile hydratase subunit beta</fullName>
        <shortName evidence="5">NHase</shortName>
        <ecNumber evidence="5">4.2.1.84</ecNumber>
    </recommendedName>
</protein>
<keyword evidence="3 5" id="KW-0456">Lyase</keyword>
<reference evidence="8 9" key="1">
    <citation type="journal article" date="2015" name="Stand. Genomic Sci.">
        <title>Genomic Encyclopedia of Bacterial and Archaeal Type Strains, Phase III: the genomes of soil and plant-associated and newly described type strains.</title>
        <authorList>
            <person name="Whitman W.B."/>
            <person name="Woyke T."/>
            <person name="Klenk H.P."/>
            <person name="Zhou Y."/>
            <person name="Lilburn T.G."/>
            <person name="Beck B.J."/>
            <person name="De Vos P."/>
            <person name="Vandamme P."/>
            <person name="Eisen J.A."/>
            <person name="Garrity G."/>
            <person name="Hugenholtz P."/>
            <person name="Kyrpides N.C."/>
        </authorList>
    </citation>
    <scope>NUCLEOTIDE SEQUENCE [LARGE SCALE GENOMIC DNA]</scope>
    <source>
        <strain evidence="8 9">VKM Ac-2538</strain>
    </source>
</reference>
<dbReference type="InterPro" id="IPR008990">
    <property type="entry name" value="Elect_transpt_acc-like_dom_sf"/>
</dbReference>
<dbReference type="Pfam" id="PF21006">
    <property type="entry name" value="NHase_beta_N"/>
    <property type="match status" value="1"/>
</dbReference>
<dbReference type="NCBIfam" id="TIGR03888">
    <property type="entry name" value="nitrile_beta"/>
    <property type="match status" value="1"/>
</dbReference>
<feature type="domain" description="Nitrile hydratase beta subunit-like N-terminal" evidence="7">
    <location>
        <begin position="1"/>
        <end position="99"/>
    </location>
</feature>
<evidence type="ECO:0000259" key="6">
    <source>
        <dbReference type="Pfam" id="PF02211"/>
    </source>
</evidence>
<evidence type="ECO:0000313" key="9">
    <source>
        <dbReference type="Proteomes" id="UP000295818"/>
    </source>
</evidence>
<comment type="function">
    <text evidence="1 5">NHase catalyzes the hydration of various nitrile compounds to the corresponding amides.</text>
</comment>
<dbReference type="RefSeq" id="WP_132187462.1">
    <property type="nucleotide sequence ID" value="NZ_SLWM01000001.1"/>
</dbReference>
<evidence type="ECO:0000256" key="5">
    <source>
        <dbReference type="PIRNR" id="PIRNR001427"/>
    </source>
</evidence>
<evidence type="ECO:0000256" key="4">
    <source>
        <dbReference type="ARBA" id="ARBA00044877"/>
    </source>
</evidence>
<feature type="domain" description="Nitrile hydratase beta subunit" evidence="6">
    <location>
        <begin position="125"/>
        <end position="218"/>
    </location>
</feature>
<keyword evidence="9" id="KW-1185">Reference proteome</keyword>
<dbReference type="Gene3D" id="2.30.30.50">
    <property type="match status" value="1"/>
</dbReference>
<evidence type="ECO:0000259" key="7">
    <source>
        <dbReference type="Pfam" id="PF21006"/>
    </source>
</evidence>
<dbReference type="EC" id="4.2.1.84" evidence="5"/>
<gene>
    <name evidence="8" type="ORF">EV644_101143</name>
</gene>
<evidence type="ECO:0000256" key="1">
    <source>
        <dbReference type="ARBA" id="ARBA00004042"/>
    </source>
</evidence>
<dbReference type="SUPFAM" id="SSF50090">
    <property type="entry name" value="Electron transport accessory proteins"/>
    <property type="match status" value="1"/>
</dbReference>